<reference evidence="2 3" key="1">
    <citation type="submission" date="2020-06" db="EMBL/GenBank/DDBJ databases">
        <title>Sphingomonas hominis sp. nov., a member of the Sphingomonas, isolated from the hair of a 22-year-old girl.</title>
        <authorList>
            <person name="Zhang D.-F."/>
            <person name="Cui X.-W."/>
        </authorList>
    </citation>
    <scope>NUCLEOTIDE SEQUENCE [LARGE SCALE GENOMIC DNA]</scope>
    <source>
        <strain evidence="2 3">HHU CXW</strain>
    </source>
</reference>
<evidence type="ECO:0000313" key="3">
    <source>
        <dbReference type="Proteomes" id="UP000621447"/>
    </source>
</evidence>
<proteinExistence type="predicted"/>
<feature type="transmembrane region" description="Helical" evidence="1">
    <location>
        <begin position="159"/>
        <end position="180"/>
    </location>
</feature>
<keyword evidence="1" id="KW-0472">Membrane</keyword>
<keyword evidence="1" id="KW-0812">Transmembrane</keyword>
<feature type="transmembrane region" description="Helical" evidence="1">
    <location>
        <begin position="14"/>
        <end position="32"/>
    </location>
</feature>
<comment type="caution">
    <text evidence="2">The sequence shown here is derived from an EMBL/GenBank/DDBJ whole genome shotgun (WGS) entry which is preliminary data.</text>
</comment>
<sequence>MRALEPIRRHAPRWPRVLATVMTGAMLAGLTHELFDDGLTGLTRTLPRGPGFYLLFLLSYFTLPAVDFLIFRRLWHVPAAAFGALNRKRVANDLLIGVTGDLYFYAWARQRLNMVASPFGAVKDVTLMSGMAGNTAAILLAAIALPLGHQLIDPEVLSAMLWSLALTGAVVGLVLFLSPIVFSLPGHDLWWIYRWSLARIAVGSLLLALAWHFALPDVSVLMWLFLMAGRLLVSRLPFLPNKEALFANFAILAIGHDRALSELMAFTAASTLLAHIVVTGVFGASPVWKRIKAWRNPE</sequence>
<feature type="transmembrane region" description="Helical" evidence="1">
    <location>
        <begin position="128"/>
        <end position="147"/>
    </location>
</feature>
<evidence type="ECO:0000256" key="1">
    <source>
        <dbReference type="SAM" id="Phobius"/>
    </source>
</evidence>
<dbReference type="Proteomes" id="UP000621447">
    <property type="component" value="Unassembled WGS sequence"/>
</dbReference>
<feature type="transmembrane region" description="Helical" evidence="1">
    <location>
        <begin position="52"/>
        <end position="70"/>
    </location>
</feature>
<keyword evidence="1" id="KW-1133">Transmembrane helix</keyword>
<organism evidence="2 3">
    <name type="scientific">Sphingomonas hominis</name>
    <dbReference type="NCBI Taxonomy" id="2741495"/>
    <lineage>
        <taxon>Bacteria</taxon>
        <taxon>Pseudomonadati</taxon>
        <taxon>Pseudomonadota</taxon>
        <taxon>Alphaproteobacteria</taxon>
        <taxon>Sphingomonadales</taxon>
        <taxon>Sphingomonadaceae</taxon>
        <taxon>Sphingomonas</taxon>
    </lineage>
</organism>
<gene>
    <name evidence="2" type="ORF">HRV97_13025</name>
</gene>
<keyword evidence="3" id="KW-1185">Reference proteome</keyword>
<evidence type="ECO:0000313" key="2">
    <source>
        <dbReference type="EMBL" id="NTS66081.1"/>
    </source>
</evidence>
<protein>
    <submittedName>
        <fullName evidence="2">Uncharacterized protein</fullName>
    </submittedName>
</protein>
<dbReference type="EMBL" id="JABULH010000005">
    <property type="protein sequence ID" value="NTS66081.1"/>
    <property type="molecule type" value="Genomic_DNA"/>
</dbReference>
<name>A0ABX2JHS2_9SPHN</name>
<feature type="transmembrane region" description="Helical" evidence="1">
    <location>
        <begin position="263"/>
        <end position="288"/>
    </location>
</feature>
<dbReference type="RefSeq" id="WP_174194694.1">
    <property type="nucleotide sequence ID" value="NZ_JABULH010000005.1"/>
</dbReference>
<accession>A0ABX2JHS2</accession>